<dbReference type="STRING" id="4577.A0A1D6LXF5"/>
<dbReference type="GO" id="GO:0006364">
    <property type="term" value="P:rRNA processing"/>
    <property type="evidence" value="ECO:0007669"/>
    <property type="project" value="UniProtKB-KW"/>
</dbReference>
<reference evidence="6" key="1">
    <citation type="submission" date="2015-12" db="EMBL/GenBank/DDBJ databases">
        <title>Update maize B73 reference genome by single molecule sequencing technologies.</title>
        <authorList>
            <consortium name="Maize Genome Sequencing Project"/>
            <person name="Ware D."/>
        </authorList>
    </citation>
    <scope>NUCLEOTIDE SEQUENCE</scope>
    <source>
        <tissue evidence="6">Seedling</tissue>
    </source>
</reference>
<dbReference type="GO" id="GO:0032259">
    <property type="term" value="P:methylation"/>
    <property type="evidence" value="ECO:0007669"/>
    <property type="project" value="UniProtKB-KW"/>
</dbReference>
<dbReference type="InterPro" id="IPR000692">
    <property type="entry name" value="Fibrillarin"/>
</dbReference>
<dbReference type="PRINTS" id="PR00052">
    <property type="entry name" value="FIBRILLARIN"/>
</dbReference>
<proteinExistence type="inferred from homology"/>
<dbReference type="Pfam" id="PF01269">
    <property type="entry name" value="Fibrillarin"/>
    <property type="match status" value="1"/>
</dbReference>
<evidence type="ECO:0000256" key="2">
    <source>
        <dbReference type="ARBA" id="ARBA00022552"/>
    </source>
</evidence>
<dbReference type="InParanoid" id="A0A1D6LXF5"/>
<dbReference type="SMART" id="SM01206">
    <property type="entry name" value="Fibrillarin"/>
    <property type="match status" value="1"/>
</dbReference>
<evidence type="ECO:0000256" key="4">
    <source>
        <dbReference type="ARBA" id="ARBA00022679"/>
    </source>
</evidence>
<evidence type="ECO:0000256" key="5">
    <source>
        <dbReference type="ARBA" id="ARBA00022884"/>
    </source>
</evidence>
<evidence type="ECO:0000256" key="1">
    <source>
        <dbReference type="ARBA" id="ARBA00010632"/>
    </source>
</evidence>
<accession>A0A1D6LXF5</accession>
<sequence>MQSSSGGVAIPDAASQCVQCGKEAPKKLHTVGYEPTPGKRAAFVCHSVNLAFLSVPSLGPRPRAVPAIKVAAWIVRIKKKSCFHRPFRLSFALVTGIRLNPDVLMISSRQMSGRDLVNMAKKRTNVIPIIEDVRHSTRYQMLVCMVDVIFSDVAQPNQVPFPSSLVSESLGCHIVGLSVVYPRSLPLYSFDFDLAILSLTNDDHTRIPIQDINWMMQIRVSDASCAQCQTYLYLLCAILISLFCFIG</sequence>
<keyword evidence="4" id="KW-0808">Transferase</keyword>
<keyword evidence="2" id="KW-0698">rRNA processing</keyword>
<dbReference type="Gene3D" id="3.40.50.150">
    <property type="entry name" value="Vaccinia Virus protein VP39"/>
    <property type="match status" value="1"/>
</dbReference>
<keyword evidence="3" id="KW-0489">Methyltransferase</keyword>
<dbReference type="AlphaFoldDB" id="A0A1D6LXF5"/>
<gene>
    <name evidence="6" type="ORF">ZEAMMB73_Zm00001d037391</name>
</gene>
<protein>
    <submittedName>
        <fullName evidence="6">Mediator of RNA polymerase II transcription subunit 36a</fullName>
    </submittedName>
</protein>
<evidence type="ECO:0000313" key="6">
    <source>
        <dbReference type="EMBL" id="AQK83855.1"/>
    </source>
</evidence>
<dbReference type="ExpressionAtlas" id="A0A1D6LXF5">
    <property type="expression patterns" value="baseline and differential"/>
</dbReference>
<keyword evidence="5" id="KW-0694">RNA-binding</keyword>
<organism evidence="6">
    <name type="scientific">Zea mays</name>
    <name type="common">Maize</name>
    <dbReference type="NCBI Taxonomy" id="4577"/>
    <lineage>
        <taxon>Eukaryota</taxon>
        <taxon>Viridiplantae</taxon>
        <taxon>Streptophyta</taxon>
        <taxon>Embryophyta</taxon>
        <taxon>Tracheophyta</taxon>
        <taxon>Spermatophyta</taxon>
        <taxon>Magnoliopsida</taxon>
        <taxon>Liliopsida</taxon>
        <taxon>Poales</taxon>
        <taxon>Poaceae</taxon>
        <taxon>PACMAD clade</taxon>
        <taxon>Panicoideae</taxon>
        <taxon>Andropogonodae</taxon>
        <taxon>Andropogoneae</taxon>
        <taxon>Tripsacinae</taxon>
        <taxon>Zea</taxon>
    </lineage>
</organism>
<dbReference type="InterPro" id="IPR029063">
    <property type="entry name" value="SAM-dependent_MTases_sf"/>
</dbReference>
<dbReference type="EMBL" id="CM000782">
    <property type="protein sequence ID" value="AQK83855.1"/>
    <property type="molecule type" value="Genomic_DNA"/>
</dbReference>
<dbReference type="PANTHER" id="PTHR10335">
    <property type="entry name" value="RRNA 2-O-METHYLTRANSFERASE FIBRILLARIN"/>
    <property type="match status" value="1"/>
</dbReference>
<evidence type="ECO:0000256" key="3">
    <source>
        <dbReference type="ARBA" id="ARBA00022603"/>
    </source>
</evidence>
<name>A0A1D6LXF5_MAIZE</name>
<dbReference type="PANTHER" id="PTHR10335:SF25">
    <property type="entry name" value="MEDIATOR OF RNA POLYMERASE II TRANSCRIPTION SUBUNIT 36A"/>
    <property type="match status" value="1"/>
</dbReference>
<comment type="similarity">
    <text evidence="1">Belongs to the methyltransferase superfamily. Fibrillarin family.</text>
</comment>
<dbReference type="GO" id="GO:0008168">
    <property type="term" value="F:methyltransferase activity"/>
    <property type="evidence" value="ECO:0007669"/>
    <property type="project" value="UniProtKB-KW"/>
</dbReference>
<dbReference type="GO" id="GO:0003723">
    <property type="term" value="F:RNA binding"/>
    <property type="evidence" value="ECO:0007669"/>
    <property type="project" value="UniProtKB-KW"/>
</dbReference>
<dbReference type="SMR" id="A0A1D6LXF5"/>